<evidence type="ECO:0000256" key="2">
    <source>
        <dbReference type="ARBA" id="ARBA00022490"/>
    </source>
</evidence>
<evidence type="ECO:0000313" key="8">
    <source>
        <dbReference type="Proteomes" id="UP000481153"/>
    </source>
</evidence>
<dbReference type="PIRSF" id="PIRSF038038">
    <property type="entry name" value="SMN_Gemin2"/>
    <property type="match status" value="1"/>
</dbReference>
<proteinExistence type="inferred from homology"/>
<comment type="caution">
    <text evidence="7">The sequence shown here is derived from an EMBL/GenBank/DDBJ whole genome shotgun (WGS) entry which is preliminary data.</text>
</comment>
<accession>A0A6G0WT80</accession>
<gene>
    <name evidence="7" type="ORF">Ae201684_012056</name>
</gene>
<dbReference type="PANTHER" id="PTHR12794">
    <property type="entry name" value="GEMIN2"/>
    <property type="match status" value="1"/>
</dbReference>
<comment type="subcellular location">
    <subcellularLocation>
        <location evidence="1">Cytoplasm</location>
    </subcellularLocation>
</comment>
<comment type="similarity">
    <text evidence="5">Belongs to the gemin-2 family.</text>
</comment>
<dbReference type="AlphaFoldDB" id="A0A6G0WT80"/>
<protein>
    <recommendedName>
        <fullName evidence="6">Gem-associated protein 2</fullName>
    </recommendedName>
</protein>
<reference evidence="7 8" key="1">
    <citation type="submission" date="2019-07" db="EMBL/GenBank/DDBJ databases">
        <title>Genomics analysis of Aphanomyces spp. identifies a new class of oomycete effector associated with host adaptation.</title>
        <authorList>
            <person name="Gaulin E."/>
        </authorList>
    </citation>
    <scope>NUCLEOTIDE SEQUENCE [LARGE SCALE GENOMIC DNA]</scope>
    <source>
        <strain evidence="7 8">ATCC 201684</strain>
    </source>
</reference>
<keyword evidence="2" id="KW-0963">Cytoplasm</keyword>
<evidence type="ECO:0000313" key="7">
    <source>
        <dbReference type="EMBL" id="KAF0730637.1"/>
    </source>
</evidence>
<keyword evidence="3" id="KW-0507">mRNA processing</keyword>
<dbReference type="EMBL" id="VJMJ01000153">
    <property type="protein sequence ID" value="KAF0730637.1"/>
    <property type="molecule type" value="Genomic_DNA"/>
</dbReference>
<evidence type="ECO:0000256" key="6">
    <source>
        <dbReference type="ARBA" id="ARBA00047179"/>
    </source>
</evidence>
<dbReference type="InterPro" id="IPR035426">
    <property type="entry name" value="Gemin2/Brr1"/>
</dbReference>
<dbReference type="Proteomes" id="UP000481153">
    <property type="component" value="Unassembled WGS sequence"/>
</dbReference>
<dbReference type="Pfam" id="PF04938">
    <property type="entry name" value="SIP1"/>
    <property type="match status" value="1"/>
</dbReference>
<evidence type="ECO:0000256" key="4">
    <source>
        <dbReference type="ARBA" id="ARBA00023187"/>
    </source>
</evidence>
<evidence type="ECO:0000256" key="3">
    <source>
        <dbReference type="ARBA" id="ARBA00022664"/>
    </source>
</evidence>
<evidence type="ECO:0000256" key="5">
    <source>
        <dbReference type="ARBA" id="ARBA00025758"/>
    </source>
</evidence>
<keyword evidence="8" id="KW-1185">Reference proteome</keyword>
<dbReference type="GO" id="GO:0000387">
    <property type="term" value="P:spliceosomal snRNP assembly"/>
    <property type="evidence" value="ECO:0007669"/>
    <property type="project" value="InterPro"/>
</dbReference>
<dbReference type="Gene3D" id="1.20.58.1070">
    <property type="match status" value="1"/>
</dbReference>
<dbReference type="VEuPathDB" id="FungiDB:AeMF1_013794"/>
<organism evidence="7 8">
    <name type="scientific">Aphanomyces euteiches</name>
    <dbReference type="NCBI Taxonomy" id="100861"/>
    <lineage>
        <taxon>Eukaryota</taxon>
        <taxon>Sar</taxon>
        <taxon>Stramenopiles</taxon>
        <taxon>Oomycota</taxon>
        <taxon>Saprolegniomycetes</taxon>
        <taxon>Saprolegniales</taxon>
        <taxon>Verrucalvaceae</taxon>
        <taxon>Aphanomyces</taxon>
    </lineage>
</organism>
<dbReference type="GO" id="GO:0005681">
    <property type="term" value="C:spliceosomal complex"/>
    <property type="evidence" value="ECO:0007669"/>
    <property type="project" value="InterPro"/>
</dbReference>
<dbReference type="PANTHER" id="PTHR12794:SF0">
    <property type="entry name" value="GEM-ASSOCIATED PROTEIN 2"/>
    <property type="match status" value="1"/>
</dbReference>
<evidence type="ECO:0000256" key="1">
    <source>
        <dbReference type="ARBA" id="ARBA00004496"/>
    </source>
</evidence>
<dbReference type="GO" id="GO:0000245">
    <property type="term" value="P:spliceosomal complex assembly"/>
    <property type="evidence" value="ECO:0007669"/>
    <property type="project" value="InterPro"/>
</dbReference>
<keyword evidence="4" id="KW-0508">mRNA splicing</keyword>
<dbReference type="InterPro" id="IPR017364">
    <property type="entry name" value="GEMIN2"/>
</dbReference>
<name>A0A6G0WT80_9STRA</name>
<dbReference type="GO" id="GO:0032797">
    <property type="term" value="C:SMN complex"/>
    <property type="evidence" value="ECO:0007669"/>
    <property type="project" value="TreeGrafter"/>
</dbReference>
<sequence length="269" mass="30329">MNENQGVLPVANIPPDVVREYKARVAAQFPPADAQEYMWRVRNEAASLPDVTTADVVIAQPKPNTLQALFLPTLPPFPAHLALSPAARMQVLSEFADLRQYLNYVEATLVARQDRLDNLTFPKMSEEAQWRAFFTANSPAVKVLLQMDQVLTQRLLYTMLNWLEDTDNAEDIPRVSRLRAVWLYGLLARLEKPLVAEMDACVRDIFRWCWIARDTAPTDSERECLNVLVCICDFFGQGEDRDEASSGEANVAVHMSSTIYEGGHGQTQT</sequence>